<name>A0A9P6B5C9_9AGAM</name>
<accession>A0A9P6B5C9</accession>
<dbReference type="Pfam" id="PF19271">
    <property type="entry name" value="Nis1"/>
    <property type="match status" value="1"/>
</dbReference>
<proteinExistence type="predicted"/>
<organism evidence="2 3">
    <name type="scientific">Hydnum rufescens UP504</name>
    <dbReference type="NCBI Taxonomy" id="1448309"/>
    <lineage>
        <taxon>Eukaryota</taxon>
        <taxon>Fungi</taxon>
        <taxon>Dikarya</taxon>
        <taxon>Basidiomycota</taxon>
        <taxon>Agaricomycotina</taxon>
        <taxon>Agaricomycetes</taxon>
        <taxon>Cantharellales</taxon>
        <taxon>Hydnaceae</taxon>
        <taxon>Hydnum</taxon>
    </lineage>
</organism>
<feature type="chain" id="PRO_5040259523" evidence="1">
    <location>
        <begin position="25"/>
        <end position="147"/>
    </location>
</feature>
<dbReference type="OrthoDB" id="3306130at2759"/>
<dbReference type="EMBL" id="MU128930">
    <property type="protein sequence ID" value="KAF9517617.1"/>
    <property type="molecule type" value="Genomic_DNA"/>
</dbReference>
<protein>
    <submittedName>
        <fullName evidence="2">Uncharacterized protein</fullName>
    </submittedName>
</protein>
<reference evidence="2" key="1">
    <citation type="journal article" date="2020" name="Nat. Commun.">
        <title>Large-scale genome sequencing of mycorrhizal fungi provides insights into the early evolution of symbiotic traits.</title>
        <authorList>
            <person name="Miyauchi S."/>
            <person name="Kiss E."/>
            <person name="Kuo A."/>
            <person name="Drula E."/>
            <person name="Kohler A."/>
            <person name="Sanchez-Garcia M."/>
            <person name="Morin E."/>
            <person name="Andreopoulos B."/>
            <person name="Barry K.W."/>
            <person name="Bonito G."/>
            <person name="Buee M."/>
            <person name="Carver A."/>
            <person name="Chen C."/>
            <person name="Cichocki N."/>
            <person name="Clum A."/>
            <person name="Culley D."/>
            <person name="Crous P.W."/>
            <person name="Fauchery L."/>
            <person name="Girlanda M."/>
            <person name="Hayes R.D."/>
            <person name="Keri Z."/>
            <person name="LaButti K."/>
            <person name="Lipzen A."/>
            <person name="Lombard V."/>
            <person name="Magnuson J."/>
            <person name="Maillard F."/>
            <person name="Murat C."/>
            <person name="Nolan M."/>
            <person name="Ohm R.A."/>
            <person name="Pangilinan J."/>
            <person name="Pereira M.F."/>
            <person name="Perotto S."/>
            <person name="Peter M."/>
            <person name="Pfister S."/>
            <person name="Riley R."/>
            <person name="Sitrit Y."/>
            <person name="Stielow J.B."/>
            <person name="Szollosi G."/>
            <person name="Zifcakova L."/>
            <person name="Stursova M."/>
            <person name="Spatafora J.W."/>
            <person name="Tedersoo L."/>
            <person name="Vaario L.M."/>
            <person name="Yamada A."/>
            <person name="Yan M."/>
            <person name="Wang P."/>
            <person name="Xu J."/>
            <person name="Bruns T."/>
            <person name="Baldrian P."/>
            <person name="Vilgalys R."/>
            <person name="Dunand C."/>
            <person name="Henrissat B."/>
            <person name="Grigoriev I.V."/>
            <person name="Hibbett D."/>
            <person name="Nagy L.G."/>
            <person name="Martin F.M."/>
        </authorList>
    </citation>
    <scope>NUCLEOTIDE SEQUENCE</scope>
    <source>
        <strain evidence="2">UP504</strain>
    </source>
</reference>
<dbReference type="Proteomes" id="UP000886523">
    <property type="component" value="Unassembled WGS sequence"/>
</dbReference>
<dbReference type="AlphaFoldDB" id="A0A9P6B5C9"/>
<keyword evidence="1" id="KW-0732">Signal</keyword>
<evidence type="ECO:0000313" key="2">
    <source>
        <dbReference type="EMBL" id="KAF9517617.1"/>
    </source>
</evidence>
<evidence type="ECO:0000256" key="1">
    <source>
        <dbReference type="SAM" id="SignalP"/>
    </source>
</evidence>
<dbReference type="InterPro" id="IPR045469">
    <property type="entry name" value="Nis1"/>
</dbReference>
<sequence>MWFNSFSTLAILAVSLLNLTPTEAIITRISAPTTTLHPGHKFTVTFFTENHIINNAQYYALFGVTPSTKPDQVMGTLLGQGFDLVTSGHSQTGHGSFKVTVRIPKGFVTETGKTEAYILNTAVFGTAGVVNGLTEPIFTANITIASS</sequence>
<comment type="caution">
    <text evidence="2">The sequence shown here is derived from an EMBL/GenBank/DDBJ whole genome shotgun (WGS) entry which is preliminary data.</text>
</comment>
<keyword evidence="3" id="KW-1185">Reference proteome</keyword>
<feature type="signal peptide" evidence="1">
    <location>
        <begin position="1"/>
        <end position="24"/>
    </location>
</feature>
<gene>
    <name evidence="2" type="ORF">BS47DRAFT_1389609</name>
</gene>
<evidence type="ECO:0000313" key="3">
    <source>
        <dbReference type="Proteomes" id="UP000886523"/>
    </source>
</evidence>